<evidence type="ECO:0000256" key="3">
    <source>
        <dbReference type="ARBA" id="ARBA00022695"/>
    </source>
</evidence>
<comment type="catalytic activity">
    <reaction evidence="10 11">
        <text>DNA(n) + a 2'-deoxyribonucleoside 5'-triphosphate = DNA(n+1) + diphosphate</text>
        <dbReference type="Rhea" id="RHEA:22508"/>
        <dbReference type="Rhea" id="RHEA-COMP:17339"/>
        <dbReference type="Rhea" id="RHEA-COMP:17340"/>
        <dbReference type="ChEBI" id="CHEBI:33019"/>
        <dbReference type="ChEBI" id="CHEBI:61560"/>
        <dbReference type="ChEBI" id="CHEBI:173112"/>
        <dbReference type="EC" id="2.7.7.7"/>
    </reaction>
</comment>
<reference evidence="14" key="1">
    <citation type="journal article" date="2020" name="mSystems">
        <title>Genome- and Community-Level Interaction Insights into Carbon Utilization and Element Cycling Functions of Hydrothermarchaeota in Hydrothermal Sediment.</title>
        <authorList>
            <person name="Zhou Z."/>
            <person name="Liu Y."/>
            <person name="Xu W."/>
            <person name="Pan J."/>
            <person name="Luo Z.H."/>
            <person name="Li M."/>
        </authorList>
    </citation>
    <scope>NUCLEOTIDE SEQUENCE [LARGE SCALE GENOMIC DNA]</scope>
    <source>
        <strain evidence="14">SpSt-222</strain>
    </source>
</reference>
<dbReference type="GO" id="GO:0003677">
    <property type="term" value="F:DNA binding"/>
    <property type="evidence" value="ECO:0007669"/>
    <property type="project" value="InterPro"/>
</dbReference>
<dbReference type="GO" id="GO:0009360">
    <property type="term" value="C:DNA polymerase III complex"/>
    <property type="evidence" value="ECO:0007669"/>
    <property type="project" value="InterPro"/>
</dbReference>
<feature type="compositionally biased region" description="Low complexity" evidence="12">
    <location>
        <begin position="381"/>
        <end position="391"/>
    </location>
</feature>
<comment type="similarity">
    <text evidence="1 11">Belongs to the DnaX/STICHEL family.</text>
</comment>
<dbReference type="InterPro" id="IPR022754">
    <property type="entry name" value="DNA_pol_III_gamma-3"/>
</dbReference>
<feature type="domain" description="AAA+ ATPase" evidence="13">
    <location>
        <begin position="37"/>
        <end position="180"/>
    </location>
</feature>
<dbReference type="InterPro" id="IPR045085">
    <property type="entry name" value="HLD_clamp_pol_III_gamma_tau"/>
</dbReference>
<dbReference type="Pfam" id="PF12169">
    <property type="entry name" value="DNA_pol3_gamma3"/>
    <property type="match status" value="1"/>
</dbReference>
<evidence type="ECO:0000256" key="12">
    <source>
        <dbReference type="SAM" id="MobiDB-lite"/>
    </source>
</evidence>
<dbReference type="SUPFAM" id="SSF48019">
    <property type="entry name" value="post-AAA+ oligomerization domain-like"/>
    <property type="match status" value="1"/>
</dbReference>
<feature type="region of interest" description="Disordered" evidence="12">
    <location>
        <begin position="514"/>
        <end position="550"/>
    </location>
</feature>
<dbReference type="PRINTS" id="PR00300">
    <property type="entry name" value="CLPPROTEASEA"/>
</dbReference>
<comment type="caution">
    <text evidence="14">The sequence shown here is derived from an EMBL/GenBank/DDBJ whole genome shotgun (WGS) entry which is preliminary data.</text>
</comment>
<dbReference type="CDD" id="cd18137">
    <property type="entry name" value="HLD_clamp_pol_III_gamma_tau"/>
    <property type="match status" value="1"/>
</dbReference>
<dbReference type="InterPro" id="IPR027417">
    <property type="entry name" value="P-loop_NTPase"/>
</dbReference>
<dbReference type="InterPro" id="IPR003593">
    <property type="entry name" value="AAA+_ATPase"/>
</dbReference>
<dbReference type="EMBL" id="DSJL01000011">
    <property type="protein sequence ID" value="HEF65251.1"/>
    <property type="molecule type" value="Genomic_DNA"/>
</dbReference>
<feature type="region of interest" description="Disordered" evidence="12">
    <location>
        <begin position="369"/>
        <end position="418"/>
    </location>
</feature>
<evidence type="ECO:0000256" key="7">
    <source>
        <dbReference type="ARBA" id="ARBA00022833"/>
    </source>
</evidence>
<keyword evidence="5" id="KW-0479">Metal-binding</keyword>
<dbReference type="PANTHER" id="PTHR11669:SF0">
    <property type="entry name" value="PROTEIN STICHEL-LIKE 2"/>
    <property type="match status" value="1"/>
</dbReference>
<keyword evidence="7" id="KW-0862">Zinc</keyword>
<keyword evidence="9 11" id="KW-0239">DNA-directed DNA polymerase</keyword>
<dbReference type="CDD" id="cd00009">
    <property type="entry name" value="AAA"/>
    <property type="match status" value="1"/>
</dbReference>
<dbReference type="InterPro" id="IPR001270">
    <property type="entry name" value="ClpA/B"/>
</dbReference>
<evidence type="ECO:0000313" key="14">
    <source>
        <dbReference type="EMBL" id="HEF65251.1"/>
    </source>
</evidence>
<dbReference type="GO" id="GO:0005524">
    <property type="term" value="F:ATP binding"/>
    <property type="evidence" value="ECO:0007669"/>
    <property type="project" value="UniProtKB-KW"/>
</dbReference>
<evidence type="ECO:0000256" key="10">
    <source>
        <dbReference type="ARBA" id="ARBA00049244"/>
    </source>
</evidence>
<keyword evidence="8 11" id="KW-0067">ATP-binding</keyword>
<dbReference type="InterPro" id="IPR008921">
    <property type="entry name" value="DNA_pol3_clamp-load_cplx_C"/>
</dbReference>
<dbReference type="InterPro" id="IPR012763">
    <property type="entry name" value="DNA_pol_III_sug/sutau_N"/>
</dbReference>
<gene>
    <name evidence="11 14" type="primary">dnaX</name>
    <name evidence="14" type="ORF">ENP47_06615</name>
</gene>
<dbReference type="NCBIfam" id="NF004046">
    <property type="entry name" value="PRK05563.1"/>
    <property type="match status" value="1"/>
</dbReference>
<evidence type="ECO:0000256" key="9">
    <source>
        <dbReference type="ARBA" id="ARBA00022932"/>
    </source>
</evidence>
<dbReference type="GO" id="GO:0046872">
    <property type="term" value="F:metal ion binding"/>
    <property type="evidence" value="ECO:0007669"/>
    <property type="project" value="UniProtKB-KW"/>
</dbReference>
<dbReference type="Gene3D" id="1.20.272.10">
    <property type="match status" value="1"/>
</dbReference>
<dbReference type="NCBIfam" id="TIGR02397">
    <property type="entry name" value="dnaX_nterm"/>
    <property type="match status" value="1"/>
</dbReference>
<dbReference type="Gene3D" id="1.10.8.60">
    <property type="match status" value="1"/>
</dbReference>
<feature type="compositionally biased region" description="Polar residues" evidence="12">
    <location>
        <begin position="398"/>
        <end position="418"/>
    </location>
</feature>
<dbReference type="SMART" id="SM00382">
    <property type="entry name" value="AAA"/>
    <property type="match status" value="1"/>
</dbReference>
<comment type="function">
    <text evidence="11">DNA polymerase III is a complex, multichain enzyme responsible for most of the replicative synthesis in bacteria. This DNA polymerase also exhibits 3' to 5' exonuclease activity.</text>
</comment>
<keyword evidence="4 11" id="KW-0235">DNA replication</keyword>
<dbReference type="Gene3D" id="3.40.50.300">
    <property type="entry name" value="P-loop containing nucleotide triphosphate hydrolases"/>
    <property type="match status" value="1"/>
</dbReference>
<keyword evidence="2 11" id="KW-0808">Transferase</keyword>
<dbReference type="Pfam" id="PF13177">
    <property type="entry name" value="DNA_pol3_delta2"/>
    <property type="match status" value="1"/>
</dbReference>
<evidence type="ECO:0000256" key="8">
    <source>
        <dbReference type="ARBA" id="ARBA00022840"/>
    </source>
</evidence>
<dbReference type="FunFam" id="3.40.50.300:FF:000014">
    <property type="entry name" value="DNA polymerase III subunit gamma/tau"/>
    <property type="match status" value="1"/>
</dbReference>
<dbReference type="InterPro" id="IPR048448">
    <property type="entry name" value="DnaX-like_C"/>
</dbReference>
<comment type="subunit">
    <text evidence="11">DNA polymerase III contains a core (composed of alpha, epsilon and theta chains) that associates with a tau subunit. This core dimerizes to form the POLIII' complex. PolIII' associates with the gamma complex (composed of gamma, delta, delta', psi and chi chains) and with the beta chain to form the complete DNA polymerase III complex.</text>
</comment>
<evidence type="ECO:0000256" key="6">
    <source>
        <dbReference type="ARBA" id="ARBA00022741"/>
    </source>
</evidence>
<dbReference type="PANTHER" id="PTHR11669">
    <property type="entry name" value="REPLICATION FACTOR C / DNA POLYMERASE III GAMMA-TAU SUBUNIT"/>
    <property type="match status" value="1"/>
</dbReference>
<evidence type="ECO:0000256" key="11">
    <source>
        <dbReference type="RuleBase" id="RU364063"/>
    </source>
</evidence>
<evidence type="ECO:0000256" key="5">
    <source>
        <dbReference type="ARBA" id="ARBA00022723"/>
    </source>
</evidence>
<dbReference type="GO" id="GO:0006261">
    <property type="term" value="P:DNA-templated DNA replication"/>
    <property type="evidence" value="ECO:0007669"/>
    <property type="project" value="TreeGrafter"/>
</dbReference>
<dbReference type="InterPro" id="IPR050238">
    <property type="entry name" value="DNA_Rep/Repair_Clamp_Loader"/>
</dbReference>
<dbReference type="Pfam" id="PF20964">
    <property type="entry name" value="DnaX_C"/>
    <property type="match status" value="1"/>
</dbReference>
<proteinExistence type="inferred from homology"/>
<dbReference type="Pfam" id="PF22608">
    <property type="entry name" value="DNAX_ATPase_lid"/>
    <property type="match status" value="1"/>
</dbReference>
<sequence>MQSGSLYRKYRPQTFEELVGQEPIARTLRNAVALGRVAHAYLFCGPRGTGKTSTARLLAKAVNCLESDPWQRPCNRCQACRTIASGAAVDIVEIDAASNRGVDDIRDLREKVKYAPVELRTKFYIIDEAHQLTRDAFNAFLKTLEEPPAHVVFVLATTEPDKLPETVASRCQRFDFRRLPVDRVVERLRAVCAQEGIRADDEVLALIARRATGSLRDALGLLERLAVFAGEHSANQVITLELAREVLGGSRNERLVEVVTALADRDPGRALRTVADVADAGDDLQQFGRDLIAFVRALLHLRAGGREPLLPEHAAELAQRFSLAELTTVLRRLAGLDAPLPRSGVDPQLLLELALVESILALQQPTTAVAPTTPLRPPQPAAAASPARSQPVRLPNDGSASPTVSRPPQAASGTPQTLGQSNEALLEQLLLRWAAIRRELRAANSKAAALLADAEPRLVRGEEVVLVAPYEFHRKRLNEETDLRRVIERVLARHLGRPCRIVCVAPEDITALQPSSTADATVSEEPVDPKGADQQDTDPQTGAPSLTPDDLRRLEAAKAIFDAVELS</sequence>
<organism evidence="14">
    <name type="scientific">Thermomicrobium roseum</name>
    <dbReference type="NCBI Taxonomy" id="500"/>
    <lineage>
        <taxon>Bacteria</taxon>
        <taxon>Pseudomonadati</taxon>
        <taxon>Thermomicrobiota</taxon>
        <taxon>Thermomicrobia</taxon>
        <taxon>Thermomicrobiales</taxon>
        <taxon>Thermomicrobiaceae</taxon>
        <taxon>Thermomicrobium</taxon>
    </lineage>
</organism>
<dbReference type="SUPFAM" id="SSF52540">
    <property type="entry name" value="P-loop containing nucleoside triphosphate hydrolases"/>
    <property type="match status" value="1"/>
</dbReference>
<protein>
    <recommendedName>
        <fullName evidence="11">DNA polymerase III subunit gamma/tau</fullName>
        <ecNumber evidence="11">2.7.7.7</ecNumber>
    </recommendedName>
</protein>
<evidence type="ECO:0000256" key="1">
    <source>
        <dbReference type="ARBA" id="ARBA00006360"/>
    </source>
</evidence>
<name>A0A7C1FRK3_THERO</name>
<keyword evidence="6 11" id="KW-0547">Nucleotide-binding</keyword>
<evidence type="ECO:0000256" key="4">
    <source>
        <dbReference type="ARBA" id="ARBA00022705"/>
    </source>
</evidence>
<accession>A0A7C1FRK3</accession>
<keyword evidence="3 11" id="KW-0548">Nucleotidyltransferase</keyword>
<dbReference type="AlphaFoldDB" id="A0A7C1FRK3"/>
<evidence type="ECO:0000259" key="13">
    <source>
        <dbReference type="SMART" id="SM00382"/>
    </source>
</evidence>
<evidence type="ECO:0000256" key="2">
    <source>
        <dbReference type="ARBA" id="ARBA00022679"/>
    </source>
</evidence>
<dbReference type="GO" id="GO:0003887">
    <property type="term" value="F:DNA-directed DNA polymerase activity"/>
    <property type="evidence" value="ECO:0007669"/>
    <property type="project" value="UniProtKB-KW"/>
</dbReference>
<dbReference type="EC" id="2.7.7.7" evidence="11"/>